<dbReference type="AlphaFoldDB" id="A0A6F9EIR7"/>
<organism evidence="1 2">
    <name type="scientific">Kyrpidia spormannii</name>
    <dbReference type="NCBI Taxonomy" id="2055160"/>
    <lineage>
        <taxon>Bacteria</taxon>
        <taxon>Bacillati</taxon>
        <taxon>Bacillota</taxon>
        <taxon>Bacilli</taxon>
        <taxon>Bacillales</taxon>
        <taxon>Alicyclobacillaceae</taxon>
        <taxon>Kyrpidia</taxon>
    </lineage>
</organism>
<reference evidence="1 2" key="1">
    <citation type="submission" date="2020-04" db="EMBL/GenBank/DDBJ databases">
        <authorList>
            <person name="Hogendoorn C."/>
        </authorList>
    </citation>
    <scope>NUCLEOTIDE SEQUENCE [LARGE SCALE GENOMIC DNA]</scope>
    <source>
        <strain evidence="1">COOX1</strain>
    </source>
</reference>
<evidence type="ECO:0000313" key="1">
    <source>
        <dbReference type="EMBL" id="CAB3396184.1"/>
    </source>
</evidence>
<sequence length="38" mass="3870">MEAVVAGPRGRAVTALLFRGAAWGRPGPSTLYGAGKVQ</sequence>
<dbReference type="EMBL" id="LR792683">
    <property type="protein sequence ID" value="CAB3396184.1"/>
    <property type="molecule type" value="Genomic_DNA"/>
</dbReference>
<dbReference type="Proteomes" id="UP000502196">
    <property type="component" value="Chromosome"/>
</dbReference>
<proteinExistence type="predicted"/>
<evidence type="ECO:0000313" key="2">
    <source>
        <dbReference type="Proteomes" id="UP000502196"/>
    </source>
</evidence>
<name>A0A6F9EIR7_9BACL</name>
<protein>
    <submittedName>
        <fullName evidence="1">Uncharacterized protein</fullName>
    </submittedName>
</protein>
<gene>
    <name evidence="1" type="ORF">COOX1_3430</name>
</gene>
<accession>A0A6F9EIR7</accession>